<dbReference type="FunFam" id="3.10.20.810:FF:000001">
    <property type="entry name" value="Histidine biosynthesis bifunctional protein HisIE"/>
    <property type="match status" value="1"/>
</dbReference>
<evidence type="ECO:0000256" key="3">
    <source>
        <dbReference type="ARBA" id="ARBA00022490"/>
    </source>
</evidence>
<dbReference type="UniPathway" id="UPA00031">
    <property type="reaction ID" value="UER00008"/>
</dbReference>
<keyword evidence="7" id="KW-0862">Zinc</keyword>
<dbReference type="NCBIfam" id="NF000768">
    <property type="entry name" value="PRK00051.1"/>
    <property type="match status" value="1"/>
</dbReference>
<feature type="binding site" evidence="7">
    <location>
        <position position="80"/>
    </location>
    <ligand>
        <name>Mg(2+)</name>
        <dbReference type="ChEBI" id="CHEBI:18420"/>
    </ligand>
</feature>
<dbReference type="EMBL" id="KF900447">
    <property type="protein sequence ID" value="AIE95315.1"/>
    <property type="molecule type" value="Genomic_DNA"/>
</dbReference>
<dbReference type="GO" id="GO:0000105">
    <property type="term" value="P:L-histidine biosynthetic process"/>
    <property type="evidence" value="ECO:0007669"/>
    <property type="project" value="UniProtKB-UniRule"/>
</dbReference>
<dbReference type="InterPro" id="IPR038019">
    <property type="entry name" value="PRib_AMP_CycHydrolase_sf"/>
</dbReference>
<dbReference type="SUPFAM" id="SSF141734">
    <property type="entry name" value="HisI-like"/>
    <property type="match status" value="1"/>
</dbReference>
<feature type="binding site" evidence="7">
    <location>
        <position position="82"/>
    </location>
    <ligand>
        <name>Mg(2+)</name>
        <dbReference type="ChEBI" id="CHEBI:18420"/>
    </ligand>
</feature>
<keyword evidence="7" id="KW-0479">Metal-binding</keyword>
<keyword evidence="3 7" id="KW-0963">Cytoplasm</keyword>
<protein>
    <recommendedName>
        <fullName evidence="7">Phosphoribosyl-AMP cyclohydrolase</fullName>
        <shortName evidence="7">PRA-CH</shortName>
        <ecNumber evidence="7">3.5.4.19</ecNumber>
    </recommendedName>
</protein>
<feature type="domain" description="Phosphoribosyl-AMP cyclohydrolase" evidence="8">
    <location>
        <begin position="32"/>
        <end position="104"/>
    </location>
</feature>
<keyword evidence="4 7" id="KW-0028">Amino-acid biosynthesis</keyword>
<comment type="cofactor">
    <cofactor evidence="7">
        <name>Mg(2+)</name>
        <dbReference type="ChEBI" id="CHEBI:18420"/>
    </cofactor>
    <text evidence="7">Binds 1 Mg(2+) ion per subunit.</text>
</comment>
<evidence type="ECO:0000256" key="5">
    <source>
        <dbReference type="ARBA" id="ARBA00022801"/>
    </source>
</evidence>
<feature type="binding site" evidence="7">
    <location>
        <position position="102"/>
    </location>
    <ligand>
        <name>Zn(2+)</name>
        <dbReference type="ChEBI" id="CHEBI:29105"/>
        <note>ligand shared between dimeric partners</note>
    </ligand>
</feature>
<dbReference type="GO" id="GO:0004635">
    <property type="term" value="F:phosphoribosyl-AMP cyclohydrolase activity"/>
    <property type="evidence" value="ECO:0007669"/>
    <property type="project" value="UniProtKB-UniRule"/>
</dbReference>
<comment type="subcellular location">
    <subcellularLocation>
        <location evidence="7">Cytoplasm</location>
    </subcellularLocation>
</comment>
<evidence type="ECO:0000256" key="4">
    <source>
        <dbReference type="ARBA" id="ARBA00022605"/>
    </source>
</evidence>
<dbReference type="PANTHER" id="PTHR42945">
    <property type="entry name" value="HISTIDINE BIOSYNTHESIS BIFUNCTIONAL PROTEIN"/>
    <property type="match status" value="1"/>
</dbReference>
<dbReference type="GO" id="GO:0004636">
    <property type="term" value="F:phosphoribosyl-ATP diphosphatase activity"/>
    <property type="evidence" value="ECO:0007669"/>
    <property type="project" value="UniProtKB-ARBA"/>
</dbReference>
<accession>A0A075FUG0</accession>
<keyword evidence="7" id="KW-0460">Magnesium</keyword>
<comment type="function">
    <text evidence="7">Catalyzes the hydrolysis of the adenine ring of phosphoribosyl-AMP.</text>
</comment>
<feature type="binding site" evidence="7">
    <location>
        <position position="79"/>
    </location>
    <ligand>
        <name>Zn(2+)</name>
        <dbReference type="ChEBI" id="CHEBI:29105"/>
        <note>ligand shared between dimeric partners</note>
    </ligand>
</feature>
<comment type="cofactor">
    <cofactor evidence="7">
        <name>Zn(2+)</name>
        <dbReference type="ChEBI" id="CHEBI:29105"/>
    </cofactor>
    <text evidence="7">Binds 1 zinc ion per subunit.</text>
</comment>
<evidence type="ECO:0000256" key="1">
    <source>
        <dbReference type="ARBA" id="ARBA00000024"/>
    </source>
</evidence>
<evidence type="ECO:0000313" key="9">
    <source>
        <dbReference type="EMBL" id="AIE95315.1"/>
    </source>
</evidence>
<dbReference type="GO" id="GO:0005737">
    <property type="term" value="C:cytoplasm"/>
    <property type="evidence" value="ECO:0007669"/>
    <property type="project" value="UniProtKB-SubCell"/>
</dbReference>
<comment type="subunit">
    <text evidence="7">Homodimer.</text>
</comment>
<name>A0A075FUG0_9ARCH</name>
<comment type="catalytic activity">
    <reaction evidence="1 7">
        <text>1-(5-phospho-beta-D-ribosyl)-5'-AMP + H2O = 1-(5-phospho-beta-D-ribosyl)-5-[(5-phospho-beta-D-ribosylamino)methylideneamino]imidazole-4-carboxamide</text>
        <dbReference type="Rhea" id="RHEA:20049"/>
        <dbReference type="ChEBI" id="CHEBI:15377"/>
        <dbReference type="ChEBI" id="CHEBI:58435"/>
        <dbReference type="ChEBI" id="CHEBI:59457"/>
        <dbReference type="EC" id="3.5.4.19"/>
    </reaction>
</comment>
<comment type="similarity">
    <text evidence="7">Belongs to the PRA-CH family.</text>
</comment>
<dbReference type="InterPro" id="IPR026660">
    <property type="entry name" value="PRA-CH"/>
</dbReference>
<dbReference type="AlphaFoldDB" id="A0A075FUG0"/>
<sequence length="110" mass="12413">MDQTISNIDFSKSNGIVPVIVQDTSTKEILTLAYANKESLELTIKTGNSWFWSRSRKKLWMKGEESGNTQKIKEILVDCDSDALIYMVEPQGPACHTGERTCFHNSLKSK</sequence>
<evidence type="ECO:0000259" key="8">
    <source>
        <dbReference type="Pfam" id="PF01502"/>
    </source>
</evidence>
<dbReference type="Pfam" id="PF01502">
    <property type="entry name" value="PRA-CH"/>
    <property type="match status" value="1"/>
</dbReference>
<evidence type="ECO:0000256" key="7">
    <source>
        <dbReference type="HAMAP-Rule" id="MF_01021"/>
    </source>
</evidence>
<evidence type="ECO:0000256" key="2">
    <source>
        <dbReference type="ARBA" id="ARBA00005169"/>
    </source>
</evidence>
<evidence type="ECO:0000256" key="6">
    <source>
        <dbReference type="ARBA" id="ARBA00023102"/>
    </source>
</evidence>
<feature type="binding site" evidence="7">
    <location>
        <position position="95"/>
    </location>
    <ligand>
        <name>Zn(2+)</name>
        <dbReference type="ChEBI" id="CHEBI:29105"/>
        <note>ligand shared between dimeric partners</note>
    </ligand>
</feature>
<dbReference type="Gene3D" id="3.10.20.810">
    <property type="entry name" value="Phosphoribosyl-AMP cyclohydrolase"/>
    <property type="match status" value="1"/>
</dbReference>
<keyword evidence="6 7" id="KW-0368">Histidine biosynthesis</keyword>
<feature type="binding site" evidence="7">
    <location>
        <position position="78"/>
    </location>
    <ligand>
        <name>Mg(2+)</name>
        <dbReference type="ChEBI" id="CHEBI:18420"/>
    </ligand>
</feature>
<dbReference type="GO" id="GO:0000287">
    <property type="term" value="F:magnesium ion binding"/>
    <property type="evidence" value="ECO:0007669"/>
    <property type="project" value="UniProtKB-UniRule"/>
</dbReference>
<proteinExistence type="inferred from homology"/>
<dbReference type="HAMAP" id="MF_01021">
    <property type="entry name" value="HisI"/>
    <property type="match status" value="1"/>
</dbReference>
<gene>
    <name evidence="9" type="primary">hisIE</name>
    <name evidence="7" type="synonym">hisI</name>
</gene>
<dbReference type="InterPro" id="IPR002496">
    <property type="entry name" value="PRib_AMP_CycHydrolase_dom"/>
</dbReference>
<dbReference type="PANTHER" id="PTHR42945:SF1">
    <property type="entry name" value="HISTIDINE BIOSYNTHESIS BIFUNCTIONAL PROTEIN HIS7"/>
    <property type="match status" value="1"/>
</dbReference>
<dbReference type="EC" id="3.5.4.19" evidence="7"/>
<dbReference type="GO" id="GO:0008270">
    <property type="term" value="F:zinc ion binding"/>
    <property type="evidence" value="ECO:0007669"/>
    <property type="project" value="UniProtKB-UniRule"/>
</dbReference>
<comment type="pathway">
    <text evidence="2 7">Amino-acid biosynthesis; L-histidine biosynthesis; L-histidine from 5-phospho-alpha-D-ribose 1-diphosphate: step 3/9.</text>
</comment>
<keyword evidence="5 7" id="KW-0378">Hydrolase</keyword>
<reference evidence="9" key="1">
    <citation type="journal article" date="2014" name="Genome Biol. Evol.">
        <title>Pangenome evidence for extensive interdomain horizontal transfer affecting lineage core and shell genes in uncultured planktonic thaumarchaeota and euryarchaeota.</title>
        <authorList>
            <person name="Deschamps P."/>
            <person name="Zivanovic Y."/>
            <person name="Moreira D."/>
            <person name="Rodriguez-Valera F."/>
            <person name="Lopez-Garcia P."/>
        </authorList>
    </citation>
    <scope>NUCLEOTIDE SEQUENCE</scope>
</reference>
<organism evidence="9">
    <name type="scientific">uncultured marine thaumarchaeote AD1000_63_F07</name>
    <dbReference type="NCBI Taxonomy" id="1455928"/>
    <lineage>
        <taxon>Archaea</taxon>
        <taxon>Nitrososphaerota</taxon>
        <taxon>environmental samples</taxon>
    </lineage>
</organism>